<dbReference type="InterPro" id="IPR009097">
    <property type="entry name" value="Cyclic_Pdiesterase"/>
</dbReference>
<evidence type="ECO:0000256" key="1">
    <source>
        <dbReference type="ARBA" id="ARBA00022801"/>
    </source>
</evidence>
<feature type="short sequence motif" description="HXTX 1" evidence="2">
    <location>
        <begin position="52"/>
        <end position="55"/>
    </location>
</feature>
<name>A0A328TZK3_9BACL</name>
<evidence type="ECO:0000313" key="3">
    <source>
        <dbReference type="EMBL" id="RAP73186.1"/>
    </source>
</evidence>
<dbReference type="RefSeq" id="WP_112885814.1">
    <property type="nucleotide sequence ID" value="NZ_QLUW01000010.1"/>
</dbReference>
<dbReference type="Gene3D" id="3.90.1140.10">
    <property type="entry name" value="Cyclic phosphodiesterase"/>
    <property type="match status" value="1"/>
</dbReference>
<proteinExistence type="inferred from homology"/>
<comment type="function">
    <text evidence="2">Hydrolyzes RNA 2',3'-cyclic phosphodiester to an RNA 2'-phosphomonoester.</text>
</comment>
<comment type="caution">
    <text evidence="3">The sequence shown here is derived from an EMBL/GenBank/DDBJ whole genome shotgun (WGS) entry which is preliminary data.</text>
</comment>
<dbReference type="EC" id="3.1.4.58" evidence="2"/>
<feature type="active site" description="Proton donor" evidence="2">
    <location>
        <position position="52"/>
    </location>
</feature>
<comment type="catalytic activity">
    <reaction evidence="2">
        <text>a 3'-end 2',3'-cyclophospho-ribonucleotide-RNA + H2O = a 3'-end 2'-phospho-ribonucleotide-RNA + H(+)</text>
        <dbReference type="Rhea" id="RHEA:11828"/>
        <dbReference type="Rhea" id="RHEA-COMP:10464"/>
        <dbReference type="Rhea" id="RHEA-COMP:17353"/>
        <dbReference type="ChEBI" id="CHEBI:15377"/>
        <dbReference type="ChEBI" id="CHEBI:15378"/>
        <dbReference type="ChEBI" id="CHEBI:83064"/>
        <dbReference type="ChEBI" id="CHEBI:173113"/>
        <dbReference type="EC" id="3.1.4.58"/>
    </reaction>
</comment>
<dbReference type="GO" id="GO:0004113">
    <property type="term" value="F:2',3'-cyclic-nucleotide 3'-phosphodiesterase activity"/>
    <property type="evidence" value="ECO:0007669"/>
    <property type="project" value="InterPro"/>
</dbReference>
<dbReference type="HAMAP" id="MF_01940">
    <property type="entry name" value="RNA_CPDase"/>
    <property type="match status" value="1"/>
</dbReference>
<evidence type="ECO:0000313" key="4">
    <source>
        <dbReference type="Proteomes" id="UP000249260"/>
    </source>
</evidence>
<dbReference type="InterPro" id="IPR004175">
    <property type="entry name" value="RNA_CPDase"/>
</dbReference>
<protein>
    <recommendedName>
        <fullName evidence="2">RNA 2',3'-cyclic phosphodiesterase</fullName>
        <shortName evidence="2">RNA 2',3'-CPDase</shortName>
        <ecNumber evidence="2">3.1.4.58</ecNumber>
    </recommendedName>
</protein>
<organism evidence="3 4">
    <name type="scientific">Paenibacillus montanisoli</name>
    <dbReference type="NCBI Taxonomy" id="2081970"/>
    <lineage>
        <taxon>Bacteria</taxon>
        <taxon>Bacillati</taxon>
        <taxon>Bacillota</taxon>
        <taxon>Bacilli</taxon>
        <taxon>Bacillales</taxon>
        <taxon>Paenibacillaceae</taxon>
        <taxon>Paenibacillus</taxon>
    </lineage>
</organism>
<feature type="active site" description="Proton acceptor" evidence="2">
    <location>
        <position position="139"/>
    </location>
</feature>
<dbReference type="OrthoDB" id="9789350at2"/>
<reference evidence="3 4" key="1">
    <citation type="submission" date="2018-06" db="EMBL/GenBank/DDBJ databases">
        <title>Paenibacillus montanisoli sp. nov., isolated from mountain area soil.</title>
        <authorList>
            <person name="Wu M."/>
        </authorList>
    </citation>
    <scope>NUCLEOTIDE SEQUENCE [LARGE SCALE GENOMIC DNA]</scope>
    <source>
        <strain evidence="3 4">RA17</strain>
    </source>
</reference>
<gene>
    <name evidence="3" type="primary">thpR</name>
    <name evidence="3" type="ORF">DL346_28670</name>
</gene>
<comment type="similarity">
    <text evidence="2">Belongs to the 2H phosphoesterase superfamily. ThpR family.</text>
</comment>
<keyword evidence="1 2" id="KW-0378">Hydrolase</keyword>
<dbReference type="PANTHER" id="PTHR35561:SF1">
    <property type="entry name" value="RNA 2',3'-CYCLIC PHOSPHODIESTERASE"/>
    <property type="match status" value="1"/>
</dbReference>
<dbReference type="EMBL" id="QLUW01000010">
    <property type="protein sequence ID" value="RAP73186.1"/>
    <property type="molecule type" value="Genomic_DNA"/>
</dbReference>
<dbReference type="GO" id="GO:0008664">
    <property type="term" value="F:RNA 2',3'-cyclic 3'-phosphodiesterase activity"/>
    <property type="evidence" value="ECO:0007669"/>
    <property type="project" value="UniProtKB-EC"/>
</dbReference>
<keyword evidence="4" id="KW-1185">Reference proteome</keyword>
<dbReference type="PANTHER" id="PTHR35561">
    <property type="entry name" value="RNA 2',3'-CYCLIC PHOSPHODIESTERASE"/>
    <property type="match status" value="1"/>
</dbReference>
<dbReference type="AlphaFoldDB" id="A0A328TZK3"/>
<feature type="short sequence motif" description="HXTX 2" evidence="2">
    <location>
        <begin position="139"/>
        <end position="142"/>
    </location>
</feature>
<accession>A0A328TZK3</accession>
<dbReference type="NCBIfam" id="TIGR02258">
    <property type="entry name" value="2_5_ligase"/>
    <property type="match status" value="1"/>
</dbReference>
<evidence type="ECO:0000256" key="2">
    <source>
        <dbReference type="HAMAP-Rule" id="MF_01940"/>
    </source>
</evidence>
<dbReference type="Pfam" id="PF13563">
    <property type="entry name" value="2_5_RNA_ligase2"/>
    <property type="match status" value="1"/>
</dbReference>
<dbReference type="Proteomes" id="UP000249260">
    <property type="component" value="Unassembled WGS sequence"/>
</dbReference>
<dbReference type="SUPFAM" id="SSF55144">
    <property type="entry name" value="LigT-like"/>
    <property type="match status" value="1"/>
</dbReference>
<sequence>MRSADSPAASSSVRLFAAVSVPDSVKQLLSSWCNDIEEQLPFRKWVHEQDYHITLQFLGDTPSERVSAIISALREAAAAAQTFELGMTSLGVFGRPATPSILWAGVEGDLTQLQLLQKSVSQLLEPLGFVPEERRFHPHLTIARNYTGEEPFERSLLDRYNVPAAAAVTWSVDAITLYKSRLQQRPMYEALSVVEFPR</sequence>